<dbReference type="AlphaFoldDB" id="A0A8H3AFF2"/>
<dbReference type="Proteomes" id="UP000663853">
    <property type="component" value="Unassembled WGS sequence"/>
</dbReference>
<organism evidence="3 4">
    <name type="scientific">Rhizoctonia solani</name>
    <dbReference type="NCBI Taxonomy" id="456999"/>
    <lineage>
        <taxon>Eukaryota</taxon>
        <taxon>Fungi</taxon>
        <taxon>Dikarya</taxon>
        <taxon>Basidiomycota</taxon>
        <taxon>Agaricomycotina</taxon>
        <taxon>Agaricomycetes</taxon>
        <taxon>Cantharellales</taxon>
        <taxon>Ceratobasidiaceae</taxon>
        <taxon>Rhizoctonia</taxon>
    </lineage>
</organism>
<dbReference type="Gene3D" id="1.10.510.10">
    <property type="entry name" value="Transferase(Phosphotransferase) domain 1"/>
    <property type="match status" value="1"/>
</dbReference>
<dbReference type="PROSITE" id="PS50011">
    <property type="entry name" value="PROTEIN_KINASE_DOM"/>
    <property type="match status" value="1"/>
</dbReference>
<comment type="caution">
    <text evidence="3">The sequence shown here is derived from an EMBL/GenBank/DDBJ whole genome shotgun (WGS) entry which is preliminary data.</text>
</comment>
<feature type="compositionally biased region" description="Basic and acidic residues" evidence="1">
    <location>
        <begin position="1"/>
        <end position="11"/>
    </location>
</feature>
<dbReference type="CDD" id="cd00180">
    <property type="entry name" value="PKc"/>
    <property type="match status" value="1"/>
</dbReference>
<evidence type="ECO:0000256" key="1">
    <source>
        <dbReference type="SAM" id="MobiDB-lite"/>
    </source>
</evidence>
<dbReference type="InterPro" id="IPR011009">
    <property type="entry name" value="Kinase-like_dom_sf"/>
</dbReference>
<evidence type="ECO:0000313" key="4">
    <source>
        <dbReference type="Proteomes" id="UP000663853"/>
    </source>
</evidence>
<name>A0A8H3AFF2_9AGAM</name>
<dbReference type="SUPFAM" id="SSF56112">
    <property type="entry name" value="Protein kinase-like (PK-like)"/>
    <property type="match status" value="1"/>
</dbReference>
<dbReference type="SMART" id="SM00220">
    <property type="entry name" value="S_TKc"/>
    <property type="match status" value="1"/>
</dbReference>
<gene>
    <name evidence="3" type="ORF">RDB_LOCUS9885</name>
</gene>
<evidence type="ECO:0000313" key="3">
    <source>
        <dbReference type="EMBL" id="CAE6418983.1"/>
    </source>
</evidence>
<dbReference type="GO" id="GO:0004672">
    <property type="term" value="F:protein kinase activity"/>
    <property type="evidence" value="ECO:0007669"/>
    <property type="project" value="InterPro"/>
</dbReference>
<dbReference type="Pfam" id="PF00069">
    <property type="entry name" value="Pkinase"/>
    <property type="match status" value="1"/>
</dbReference>
<feature type="region of interest" description="Disordered" evidence="1">
    <location>
        <begin position="1"/>
        <end position="21"/>
    </location>
</feature>
<accession>A0A8H3AFF2</accession>
<evidence type="ECO:0000259" key="2">
    <source>
        <dbReference type="PROSITE" id="PS50011"/>
    </source>
</evidence>
<dbReference type="InterPro" id="IPR000719">
    <property type="entry name" value="Prot_kinase_dom"/>
</dbReference>
<dbReference type="GO" id="GO:0005524">
    <property type="term" value="F:ATP binding"/>
    <property type="evidence" value="ECO:0007669"/>
    <property type="project" value="InterPro"/>
</dbReference>
<dbReference type="OrthoDB" id="9995434at2759"/>
<sequence>MATDQHPRSFHDVGVTSSSPEELSEAERRWVSFQPYLLSKGYQLRPRYRPGWQPSWKVTNANPYDCEDSGNALPLRTLDATRLKDDLQVMIKMVVPSLDDREGEEEVAILQGLSSDKNLRNPMNHTVECLDSFPVPGTERGQFCIMPLLRGYNDPPFYNLIELQDFLAQIFEGLQFLHKRGIAHRDIASPNIMMNGRLLYDQPFHPVNQDFSIDGKTEIYPRYHRSQRSIRYFYIDFGYAKWFRNPNETRLVQGTRARERTPEQLSGQPYDPFRADIYQLGAILRRDLIPNYPSLGFLLALAREMTDHAPNKRPSLPAAMSVMSDQFAGLSGWRMRWPILPRNASFGERCTSVAIGVKAEIRFLLGKILELLLTRRS</sequence>
<dbReference type="PANTHER" id="PTHR44167">
    <property type="entry name" value="OVARIAN-SPECIFIC SERINE/THREONINE-PROTEIN KINASE LOK-RELATED"/>
    <property type="match status" value="1"/>
</dbReference>
<feature type="domain" description="Protein kinase" evidence="2">
    <location>
        <begin position="44"/>
        <end position="377"/>
    </location>
</feature>
<protein>
    <recommendedName>
        <fullName evidence="2">Protein kinase domain-containing protein</fullName>
    </recommendedName>
</protein>
<reference evidence="3" key="1">
    <citation type="submission" date="2021-01" db="EMBL/GenBank/DDBJ databases">
        <authorList>
            <person name="Kaushik A."/>
        </authorList>
    </citation>
    <scope>NUCLEOTIDE SEQUENCE</scope>
    <source>
        <strain evidence="3">AG6-10EEA</strain>
    </source>
</reference>
<dbReference type="EMBL" id="CAJMXA010000155">
    <property type="protein sequence ID" value="CAE6418983.1"/>
    <property type="molecule type" value="Genomic_DNA"/>
</dbReference>
<proteinExistence type="predicted"/>
<dbReference type="PANTHER" id="PTHR44167:SF24">
    <property type="entry name" value="SERINE_THREONINE-PROTEIN KINASE CHK2"/>
    <property type="match status" value="1"/>
</dbReference>